<feature type="coiled-coil region" evidence="1">
    <location>
        <begin position="59"/>
        <end position="93"/>
    </location>
</feature>
<dbReference type="RefSeq" id="WP_350280599.1">
    <property type="nucleotide sequence ID" value="NZ_CP158165.1"/>
</dbReference>
<keyword evidence="1" id="KW-0175">Coiled coil</keyword>
<proteinExistence type="predicted"/>
<organism evidence="2">
    <name type="scientific">Kribbella sp. HUAS MG21</name>
    <dbReference type="NCBI Taxonomy" id="3160966"/>
    <lineage>
        <taxon>Bacteria</taxon>
        <taxon>Bacillati</taxon>
        <taxon>Actinomycetota</taxon>
        <taxon>Actinomycetes</taxon>
        <taxon>Propionibacteriales</taxon>
        <taxon>Kribbellaceae</taxon>
        <taxon>Kribbella</taxon>
    </lineage>
</organism>
<dbReference type="EMBL" id="CP158165">
    <property type="protein sequence ID" value="XBV27818.1"/>
    <property type="molecule type" value="Genomic_DNA"/>
</dbReference>
<protein>
    <submittedName>
        <fullName evidence="2">Uncharacterized protein</fullName>
    </submittedName>
</protein>
<name>A0AAU7TLF3_9ACTN</name>
<evidence type="ECO:0000313" key="2">
    <source>
        <dbReference type="EMBL" id="XBV27818.1"/>
    </source>
</evidence>
<sequence>MRYDEFLQRYKAAQHEWRLGALDARAALAALRGVVPEIDDARLQQTALFLIERWEAQTSPAAEERMARAQQLAAEAERDEGDARERIARLEQGMRAITAVSRETDDEFEQNAVLALNGPLARLAESWRADVGD</sequence>
<evidence type="ECO:0000256" key="1">
    <source>
        <dbReference type="SAM" id="Coils"/>
    </source>
</evidence>
<dbReference type="AlphaFoldDB" id="A0AAU7TLF3"/>
<gene>
    <name evidence="2" type="ORF">ABN611_15620</name>
</gene>
<accession>A0AAU7TLF3</accession>
<reference evidence="2" key="1">
    <citation type="submission" date="2024-06" db="EMBL/GenBank/DDBJ databases">
        <title>Kribbella sp. strain HUAS MG21 genome sequences.</title>
        <authorList>
            <person name="Mo P."/>
        </authorList>
    </citation>
    <scope>NUCLEOTIDE SEQUENCE</scope>
    <source>
        <strain evidence="2">HUAS MG21</strain>
    </source>
</reference>